<keyword evidence="1" id="KW-0812">Transmembrane</keyword>
<evidence type="ECO:0000313" key="2">
    <source>
        <dbReference type="EMBL" id="KAJ3050360.1"/>
    </source>
</evidence>
<feature type="transmembrane region" description="Helical" evidence="1">
    <location>
        <begin position="346"/>
        <end position="368"/>
    </location>
</feature>
<gene>
    <name evidence="2" type="ORF">HK097_008682</name>
</gene>
<dbReference type="EMBL" id="JADGJD010000523">
    <property type="protein sequence ID" value="KAJ3050360.1"/>
    <property type="molecule type" value="Genomic_DNA"/>
</dbReference>
<dbReference type="AlphaFoldDB" id="A0AAD5X3T1"/>
<accession>A0AAD5X3T1</accession>
<feature type="transmembrane region" description="Helical" evidence="1">
    <location>
        <begin position="246"/>
        <end position="265"/>
    </location>
</feature>
<keyword evidence="1" id="KW-1133">Transmembrane helix</keyword>
<evidence type="ECO:0000256" key="1">
    <source>
        <dbReference type="SAM" id="Phobius"/>
    </source>
</evidence>
<dbReference type="PANTHER" id="PTHR23547">
    <property type="entry name" value="MAJOR FACILITATOR SUPERFAMILY DOMAIN, GENERAL SUBSTRATE TRANSPORTER"/>
    <property type="match status" value="1"/>
</dbReference>
<keyword evidence="1" id="KW-0472">Membrane</keyword>
<feature type="transmembrane region" description="Helical" evidence="1">
    <location>
        <begin position="285"/>
        <end position="308"/>
    </location>
</feature>
<dbReference type="Proteomes" id="UP001212841">
    <property type="component" value="Unassembled WGS sequence"/>
</dbReference>
<feature type="transmembrane region" description="Helical" evidence="1">
    <location>
        <begin position="116"/>
        <end position="143"/>
    </location>
</feature>
<proteinExistence type="predicted"/>
<dbReference type="Gene3D" id="1.20.1250.20">
    <property type="entry name" value="MFS general substrate transporter like domains"/>
    <property type="match status" value="1"/>
</dbReference>
<keyword evidence="3" id="KW-1185">Reference proteome</keyword>
<comment type="caution">
    <text evidence="2">The sequence shown here is derived from an EMBL/GenBank/DDBJ whole genome shotgun (WGS) entry which is preliminary data.</text>
</comment>
<protein>
    <submittedName>
        <fullName evidence="2">Uncharacterized protein</fullName>
    </submittedName>
</protein>
<feature type="transmembrane region" description="Helical" evidence="1">
    <location>
        <begin position="320"/>
        <end position="340"/>
    </location>
</feature>
<reference evidence="2" key="1">
    <citation type="submission" date="2020-05" db="EMBL/GenBank/DDBJ databases">
        <title>Phylogenomic resolution of chytrid fungi.</title>
        <authorList>
            <person name="Stajich J.E."/>
            <person name="Amses K."/>
            <person name="Simmons R."/>
            <person name="Seto K."/>
            <person name="Myers J."/>
            <person name="Bonds A."/>
            <person name="Quandt C.A."/>
            <person name="Barry K."/>
            <person name="Liu P."/>
            <person name="Grigoriev I."/>
            <person name="Longcore J.E."/>
            <person name="James T.Y."/>
        </authorList>
    </citation>
    <scope>NUCLEOTIDE SEQUENCE</scope>
    <source>
        <strain evidence="2">JEL0318</strain>
    </source>
</reference>
<dbReference type="InterPro" id="IPR047769">
    <property type="entry name" value="MFS_ArsJ"/>
</dbReference>
<feature type="transmembrane region" description="Helical" evidence="1">
    <location>
        <begin position="23"/>
        <end position="47"/>
    </location>
</feature>
<evidence type="ECO:0000313" key="3">
    <source>
        <dbReference type="Proteomes" id="UP001212841"/>
    </source>
</evidence>
<organism evidence="2 3">
    <name type="scientific">Rhizophlyctis rosea</name>
    <dbReference type="NCBI Taxonomy" id="64517"/>
    <lineage>
        <taxon>Eukaryota</taxon>
        <taxon>Fungi</taxon>
        <taxon>Fungi incertae sedis</taxon>
        <taxon>Chytridiomycota</taxon>
        <taxon>Chytridiomycota incertae sedis</taxon>
        <taxon>Chytridiomycetes</taxon>
        <taxon>Rhizophlyctidales</taxon>
        <taxon>Rhizophlyctidaceae</taxon>
        <taxon>Rhizophlyctis</taxon>
    </lineage>
</organism>
<sequence length="383" mass="41517">MFTSYEALGVVTNLFGGMMGAKWGLRSCIIAGLICQLLGISLLFVLLKAETWTKPAVIGYVVFAQAFAGVAKDLVKLAGKSVTKLVAKDDDGANSPLFKLVAWVTGAKNSVKGLGFFLGALFLNFTGLWPSLLVLVILCLFVLPPCYCLPPTLGVSKSNKTLTLREIFDKGFSINMLSLARVFLFGSRDLWFEVVLPIYLRAMFGWSFTASGSFMAVWIILYGAVQTATPQYILKPLRCYPVKKGNILVPWTVTLFIVIVALAAYQTAVRNVAFGDGSAGMLAGLIVGLAIFAFFFAVNSSIHSYLIVAYAGKDRVAINVGFYYCANAIGRLVGTLMSGWLFQYYGLWTCLWTSGIFLVLCAIISVFLPPVPMKEASAVPLPA</sequence>
<dbReference type="InterPro" id="IPR036259">
    <property type="entry name" value="MFS_trans_sf"/>
</dbReference>
<dbReference type="PANTHER" id="PTHR23547:SF1">
    <property type="entry name" value="MAJOR FACILITATOR SUPERFAMILY MFS_1"/>
    <property type="match status" value="1"/>
</dbReference>
<name>A0AAD5X3T1_9FUNG</name>
<feature type="transmembrane region" description="Helical" evidence="1">
    <location>
        <begin position="198"/>
        <end position="225"/>
    </location>
</feature>
<dbReference type="SUPFAM" id="SSF103473">
    <property type="entry name" value="MFS general substrate transporter"/>
    <property type="match status" value="1"/>
</dbReference>